<evidence type="ECO:0000313" key="3">
    <source>
        <dbReference type="RefSeq" id="XP_018006698.1"/>
    </source>
</evidence>
<keyword evidence="2" id="KW-1185">Reference proteome</keyword>
<name>A0A8B7MZJ6_HYAAZ</name>
<dbReference type="Proteomes" id="UP000694843">
    <property type="component" value="Unplaced"/>
</dbReference>
<feature type="region of interest" description="Disordered" evidence="1">
    <location>
        <begin position="193"/>
        <end position="217"/>
    </location>
</feature>
<dbReference type="KEGG" id="hazt:108664590"/>
<organism evidence="2 3">
    <name type="scientific">Hyalella azteca</name>
    <name type="common">Amphipod</name>
    <dbReference type="NCBI Taxonomy" id="294128"/>
    <lineage>
        <taxon>Eukaryota</taxon>
        <taxon>Metazoa</taxon>
        <taxon>Ecdysozoa</taxon>
        <taxon>Arthropoda</taxon>
        <taxon>Crustacea</taxon>
        <taxon>Multicrustacea</taxon>
        <taxon>Malacostraca</taxon>
        <taxon>Eumalacostraca</taxon>
        <taxon>Peracarida</taxon>
        <taxon>Amphipoda</taxon>
        <taxon>Senticaudata</taxon>
        <taxon>Talitrida</taxon>
        <taxon>Talitroidea</taxon>
        <taxon>Hyalellidae</taxon>
        <taxon>Hyalella</taxon>
    </lineage>
</organism>
<feature type="region of interest" description="Disordered" evidence="1">
    <location>
        <begin position="101"/>
        <end position="167"/>
    </location>
</feature>
<feature type="compositionally biased region" description="Polar residues" evidence="1">
    <location>
        <begin position="201"/>
        <end position="211"/>
    </location>
</feature>
<dbReference type="GeneID" id="108664590"/>
<reference evidence="3" key="1">
    <citation type="submission" date="2025-08" db="UniProtKB">
        <authorList>
            <consortium name="RefSeq"/>
        </authorList>
    </citation>
    <scope>IDENTIFICATION</scope>
    <source>
        <tissue evidence="3">Whole organism</tissue>
    </source>
</reference>
<protein>
    <submittedName>
        <fullName evidence="3">Uncharacterized protein LOC108664590</fullName>
    </submittedName>
</protein>
<feature type="compositionally biased region" description="Pro residues" evidence="1">
    <location>
        <begin position="145"/>
        <end position="155"/>
    </location>
</feature>
<dbReference type="AlphaFoldDB" id="A0A8B7MZJ6"/>
<dbReference type="RefSeq" id="XP_018006698.1">
    <property type="nucleotide sequence ID" value="XM_018151209.2"/>
</dbReference>
<evidence type="ECO:0000256" key="1">
    <source>
        <dbReference type="SAM" id="MobiDB-lite"/>
    </source>
</evidence>
<proteinExistence type="predicted"/>
<gene>
    <name evidence="3" type="primary">LOC108664590</name>
</gene>
<dbReference type="OrthoDB" id="6404058at2759"/>
<accession>A0A8B7MZJ6</accession>
<evidence type="ECO:0000313" key="2">
    <source>
        <dbReference type="Proteomes" id="UP000694843"/>
    </source>
</evidence>
<feature type="compositionally biased region" description="Basic and acidic residues" evidence="1">
    <location>
        <begin position="158"/>
        <end position="167"/>
    </location>
</feature>
<sequence>MNRKQFKNFVGVYFNNENWAVVPRSWIFRNSTCLFAYWPGEGNPIKLAQQKCLPDKNHWKKWPIAQVAATSDDFSVVEGMMLSDWSSSSEDELAADAATPLPLPEFSAPSHRTPRPEEGATPLPLQDFSPPPYQTLRPEEGAAPQPLPDFSPPPYRTLRPDLDLQPDKKRLRLAGNNEEIEKKLVPEASATADAAAAQPSVHVSTPTTSGPSGARRCPAQQYESINEDWMKCIDSKMEWLTTKLESIEDRMNARLDTMESKIDKLILMAENKSAAATQVLKKPAASLSELDSLAKDPHLIKKLQPYIGCNSKMTMRRVLKRCMTRDVAMLFSFSGLSVKRLATKQAFGNHPLCNRILAGAADLKMTETREVLVGYIQAALRGARDWDGGRKLRHGAPLPCDATAAVTETHPSAVANSNSGIATEIDSATSIRLSSKSKRPVGCPIEVLDEENSNTSESTNSSYSWKGALLAESTNGIYNVNGFSSS</sequence>